<dbReference type="Proteomes" id="UP000766550">
    <property type="component" value="Unassembled WGS sequence"/>
</dbReference>
<sequence length="48" mass="5410">MTTRYTVACDDGQARAVAVLARRYGITEEEVLKQLIDLGLEDVEERIV</sequence>
<dbReference type="RefSeq" id="WP_162318094.1">
    <property type="nucleotide sequence ID" value="NZ_JAHQXF010000002.1"/>
</dbReference>
<name>A0A8J8C5I9_9EURY</name>
<evidence type="ECO:0000313" key="2">
    <source>
        <dbReference type="Proteomes" id="UP000766550"/>
    </source>
</evidence>
<proteinExistence type="predicted"/>
<gene>
    <name evidence="1" type="ORF">KTS45_13725</name>
</gene>
<keyword evidence="2" id="KW-1185">Reference proteome</keyword>
<protein>
    <submittedName>
        <fullName evidence="1">CopG family transcriptional regulator</fullName>
    </submittedName>
</protein>
<comment type="caution">
    <text evidence="1">The sequence shown here is derived from an EMBL/GenBank/DDBJ whole genome shotgun (WGS) entry which is preliminary data.</text>
</comment>
<organism evidence="1 2">
    <name type="scientific">Haloarcula limicola</name>
    <dbReference type="NCBI Taxonomy" id="1429915"/>
    <lineage>
        <taxon>Archaea</taxon>
        <taxon>Methanobacteriati</taxon>
        <taxon>Methanobacteriota</taxon>
        <taxon>Stenosarchaea group</taxon>
        <taxon>Halobacteria</taxon>
        <taxon>Halobacteriales</taxon>
        <taxon>Haloarculaceae</taxon>
        <taxon>Haloarcula</taxon>
    </lineage>
</organism>
<accession>A0A8J8C5I9</accession>
<dbReference type="EMBL" id="JAHQXF010000002">
    <property type="protein sequence ID" value="MBV0925259.1"/>
    <property type="molecule type" value="Genomic_DNA"/>
</dbReference>
<evidence type="ECO:0000313" key="1">
    <source>
        <dbReference type="EMBL" id="MBV0925259.1"/>
    </source>
</evidence>
<dbReference type="AlphaFoldDB" id="A0A8J8C5I9"/>
<reference evidence="1 2" key="1">
    <citation type="submission" date="2021-06" db="EMBL/GenBank/DDBJ databases">
        <title>New haloarchaea isolates fom saline soil.</title>
        <authorList>
            <person name="Duran-Viseras A."/>
            <person name="Sanchez-Porro C.S."/>
            <person name="Ventosa A."/>
        </authorList>
    </citation>
    <scope>NUCLEOTIDE SEQUENCE [LARGE SCALE GENOMIC DNA]</scope>
    <source>
        <strain evidence="1 2">JCM 183640</strain>
    </source>
</reference>
<dbReference type="OrthoDB" id="262336at2157"/>